<dbReference type="EMBL" id="AAXG02000011">
    <property type="protein sequence ID" value="EDN00311.1"/>
    <property type="molecule type" value="Genomic_DNA"/>
</dbReference>
<reference evidence="1 2" key="2">
    <citation type="submission" date="2007-06" db="EMBL/GenBank/DDBJ databases">
        <title>Draft genome sequence of Pseudoflavonifractor capillosus ATCC 29799.</title>
        <authorList>
            <person name="Sudarsanam P."/>
            <person name="Ley R."/>
            <person name="Guruge J."/>
            <person name="Turnbaugh P.J."/>
            <person name="Mahowald M."/>
            <person name="Liep D."/>
            <person name="Gordon J."/>
        </authorList>
    </citation>
    <scope>NUCLEOTIDE SEQUENCE [LARGE SCALE GENOMIC DNA]</scope>
    <source>
        <strain evidence="1 2">ATCC 29799</strain>
    </source>
</reference>
<proteinExistence type="predicted"/>
<protein>
    <submittedName>
        <fullName evidence="1">Uncharacterized protein</fullName>
    </submittedName>
</protein>
<comment type="caution">
    <text evidence="1">The sequence shown here is derived from an EMBL/GenBank/DDBJ whole genome shotgun (WGS) entry which is preliminary data.</text>
</comment>
<keyword evidence="2" id="KW-1185">Reference proteome</keyword>
<accession>A6NTW4</accession>
<evidence type="ECO:0000313" key="1">
    <source>
        <dbReference type="EMBL" id="EDN00311.1"/>
    </source>
</evidence>
<reference evidence="1 2" key="1">
    <citation type="submission" date="2007-04" db="EMBL/GenBank/DDBJ databases">
        <authorList>
            <person name="Fulton L."/>
            <person name="Clifton S."/>
            <person name="Fulton B."/>
            <person name="Xu J."/>
            <person name="Minx P."/>
            <person name="Pepin K.H."/>
            <person name="Johnson M."/>
            <person name="Thiruvilangam P."/>
            <person name="Bhonagiri V."/>
            <person name="Nash W.E."/>
            <person name="Mardis E.R."/>
            <person name="Wilson R.K."/>
        </authorList>
    </citation>
    <scope>NUCLEOTIDE SEQUENCE [LARGE SCALE GENOMIC DNA]</scope>
    <source>
        <strain evidence="1 2">ATCC 29799</strain>
    </source>
</reference>
<dbReference type="STRING" id="411467.BACCAP_01644"/>
<evidence type="ECO:0000313" key="2">
    <source>
        <dbReference type="Proteomes" id="UP000003639"/>
    </source>
</evidence>
<gene>
    <name evidence="1" type="ORF">BACCAP_01644</name>
</gene>
<sequence>MFIGAVPGCGRSRLFFIYSNILNLFSMASSPSLW</sequence>
<dbReference type="AlphaFoldDB" id="A6NTW4"/>
<dbReference type="Proteomes" id="UP000003639">
    <property type="component" value="Unassembled WGS sequence"/>
</dbReference>
<name>A6NTW4_9FIRM</name>
<organism evidence="1 2">
    <name type="scientific">Pseudoflavonifractor capillosus ATCC 29799</name>
    <dbReference type="NCBI Taxonomy" id="411467"/>
    <lineage>
        <taxon>Bacteria</taxon>
        <taxon>Bacillati</taxon>
        <taxon>Bacillota</taxon>
        <taxon>Clostridia</taxon>
        <taxon>Eubacteriales</taxon>
        <taxon>Oscillospiraceae</taxon>
        <taxon>Pseudoflavonifractor</taxon>
    </lineage>
</organism>